<name>A0A1U0RS98_9MYCO</name>
<organism evidence="1 2">
    <name type="scientific">Mycobacteroides abscessus subsp. massiliense</name>
    <dbReference type="NCBI Taxonomy" id="1962118"/>
    <lineage>
        <taxon>Bacteria</taxon>
        <taxon>Bacillati</taxon>
        <taxon>Actinomycetota</taxon>
        <taxon>Actinomycetes</taxon>
        <taxon>Mycobacteriales</taxon>
        <taxon>Mycobacteriaceae</taxon>
        <taxon>Mycobacteroides</taxon>
        <taxon>Mycobacteroides abscessus</taxon>
    </lineage>
</organism>
<dbReference type="EMBL" id="FVGW01000001">
    <property type="protein sequence ID" value="SKL51632.1"/>
    <property type="molecule type" value="Genomic_DNA"/>
</dbReference>
<evidence type="ECO:0000313" key="2">
    <source>
        <dbReference type="Proteomes" id="UP000190074"/>
    </source>
</evidence>
<dbReference type="AlphaFoldDB" id="A0A1U0RS98"/>
<gene>
    <name evidence="1" type="ORF">SAMEA2259716_00863</name>
</gene>
<accession>A0A1U0RS98</accession>
<evidence type="ECO:0000313" key="1">
    <source>
        <dbReference type="EMBL" id="SKL51632.1"/>
    </source>
</evidence>
<dbReference type="Proteomes" id="UP000190074">
    <property type="component" value="Unassembled WGS sequence"/>
</dbReference>
<reference evidence="1 2" key="1">
    <citation type="submission" date="2016-11" db="EMBL/GenBank/DDBJ databases">
        <authorList>
            <consortium name="Pathogen Informatics"/>
        </authorList>
    </citation>
    <scope>NUCLEOTIDE SEQUENCE [LARGE SCALE GENOMIC DNA]</scope>
    <source>
        <strain evidence="1 2">911</strain>
    </source>
</reference>
<dbReference type="RefSeq" id="WP_079626641.1">
    <property type="nucleotide sequence ID" value="NZ_FVGW01000001.1"/>
</dbReference>
<protein>
    <submittedName>
        <fullName evidence="1">Uncharacterized protein</fullName>
    </submittedName>
</protein>
<proteinExistence type="predicted"/>
<sequence>MTQKTGPERFTCPGLTDGARVAVQLDDGTLIEGYWYDDAVHDEPVRAGGAPMRRSLAGQW</sequence>